<feature type="transmembrane region" description="Helical" evidence="1">
    <location>
        <begin position="182"/>
        <end position="208"/>
    </location>
</feature>
<evidence type="ECO:0000256" key="1">
    <source>
        <dbReference type="SAM" id="Phobius"/>
    </source>
</evidence>
<dbReference type="AlphaFoldDB" id="A0A812IX84"/>
<reference evidence="2" key="1">
    <citation type="submission" date="2021-02" db="EMBL/GenBank/DDBJ databases">
        <authorList>
            <person name="Dougan E. K."/>
            <person name="Rhodes N."/>
            <person name="Thang M."/>
            <person name="Chan C."/>
        </authorList>
    </citation>
    <scope>NUCLEOTIDE SEQUENCE</scope>
</reference>
<evidence type="ECO:0000313" key="3">
    <source>
        <dbReference type="Proteomes" id="UP000601435"/>
    </source>
</evidence>
<keyword evidence="3" id="KW-1185">Reference proteome</keyword>
<accession>A0A812IX84</accession>
<keyword evidence="1" id="KW-0812">Transmembrane</keyword>
<feature type="transmembrane region" description="Helical" evidence="1">
    <location>
        <begin position="128"/>
        <end position="145"/>
    </location>
</feature>
<keyword evidence="1" id="KW-0472">Membrane</keyword>
<feature type="transmembrane region" description="Helical" evidence="1">
    <location>
        <begin position="28"/>
        <end position="49"/>
    </location>
</feature>
<feature type="transmembrane region" description="Helical" evidence="1">
    <location>
        <begin position="265"/>
        <end position="285"/>
    </location>
</feature>
<name>A0A812IX84_9DINO</name>
<sequence length="362" mass="40607">FSEVEFEHSVWSIPIVSGLTDVGWFDRLFASMLVLLNLGMQTAFSWILLTDAFIGEDFEAKVGSAKVWRTSIAHDHKYSDFADTSLVSRVCSGDGALILSTIQATLVTHINSYLGLQERDFAPSMFEPGVLLCMLCILLWALCVYKEYRRIFLELEAAIGIPKSRRTVFRQNAFVSISWGRFLMLLVTSLARALIASVLLVAGILWLARTTSIQELMLNAVALNAILDVDEFLFAGMVPIKTQHFIKELQPIHVRYSRIRSQFETLVHCISLLLLVFTSYFLLLAPLSDTMLSVKHELCGGNQTFVAAFNPDTQFTFGKVTADSRYARDLSSTEMAVQAQVLAGPADRSRLLRFWVPVRGFN</sequence>
<gene>
    <name evidence="2" type="ORF">SNEC2469_LOCUS979</name>
</gene>
<comment type="caution">
    <text evidence="2">The sequence shown here is derived from an EMBL/GenBank/DDBJ whole genome shotgun (WGS) entry which is preliminary data.</text>
</comment>
<proteinExistence type="predicted"/>
<protein>
    <submittedName>
        <fullName evidence="2">Uncharacterized protein</fullName>
    </submittedName>
</protein>
<organism evidence="2 3">
    <name type="scientific">Symbiodinium necroappetens</name>
    <dbReference type="NCBI Taxonomy" id="1628268"/>
    <lineage>
        <taxon>Eukaryota</taxon>
        <taxon>Sar</taxon>
        <taxon>Alveolata</taxon>
        <taxon>Dinophyceae</taxon>
        <taxon>Suessiales</taxon>
        <taxon>Symbiodiniaceae</taxon>
        <taxon>Symbiodinium</taxon>
    </lineage>
</organism>
<dbReference type="Proteomes" id="UP000601435">
    <property type="component" value="Unassembled WGS sequence"/>
</dbReference>
<dbReference type="OrthoDB" id="435631at2759"/>
<keyword evidence="1" id="KW-1133">Transmembrane helix</keyword>
<evidence type="ECO:0000313" key="2">
    <source>
        <dbReference type="EMBL" id="CAE7187798.1"/>
    </source>
</evidence>
<feature type="non-terminal residue" evidence="2">
    <location>
        <position position="362"/>
    </location>
</feature>
<dbReference type="EMBL" id="CAJNJA010005304">
    <property type="protein sequence ID" value="CAE7187798.1"/>
    <property type="molecule type" value="Genomic_DNA"/>
</dbReference>